<dbReference type="PANTHER" id="PTHR46063">
    <property type="entry name" value="KELCH DOMAIN-CONTAINING PROTEIN"/>
    <property type="match status" value="1"/>
</dbReference>
<keyword evidence="4" id="KW-1185">Reference proteome</keyword>
<dbReference type="EMBL" id="ML996083">
    <property type="protein sequence ID" value="KAF2155144.1"/>
    <property type="molecule type" value="Genomic_DNA"/>
</dbReference>
<dbReference type="InterPro" id="IPR052588">
    <property type="entry name" value="Kelch_domain_protein"/>
</dbReference>
<dbReference type="InterPro" id="IPR025183">
    <property type="entry name" value="DUF4110"/>
</dbReference>
<dbReference type="AlphaFoldDB" id="A0A9P4MMF4"/>
<dbReference type="Pfam" id="PF24681">
    <property type="entry name" value="Kelch_KLHDC2_KLHL20_DRC7"/>
    <property type="match status" value="1"/>
</dbReference>
<feature type="domain" description="DUF4110" evidence="2">
    <location>
        <begin position="583"/>
        <end position="672"/>
    </location>
</feature>
<accession>A0A9P4MMF4</accession>
<comment type="caution">
    <text evidence="3">The sequence shown here is derived from an EMBL/GenBank/DDBJ whole genome shotgun (WGS) entry which is preliminary data.</text>
</comment>
<evidence type="ECO:0000256" key="1">
    <source>
        <dbReference type="SAM" id="MobiDB-lite"/>
    </source>
</evidence>
<gene>
    <name evidence="3" type="ORF">K461DRAFT_276336</name>
</gene>
<evidence type="ECO:0000259" key="2">
    <source>
        <dbReference type="Pfam" id="PF13422"/>
    </source>
</evidence>
<name>A0A9P4MMF4_9PEZI</name>
<protein>
    <submittedName>
        <fullName evidence="3">Galactose oxidase</fullName>
    </submittedName>
</protein>
<dbReference type="OrthoDB" id="4447at2759"/>
<feature type="compositionally biased region" description="Basic and acidic residues" evidence="1">
    <location>
        <begin position="18"/>
        <end position="28"/>
    </location>
</feature>
<feature type="compositionally biased region" description="Acidic residues" evidence="1">
    <location>
        <begin position="517"/>
        <end position="545"/>
    </location>
</feature>
<feature type="compositionally biased region" description="Basic residues" evidence="1">
    <location>
        <begin position="1"/>
        <end position="16"/>
    </location>
</feature>
<dbReference type="SUPFAM" id="SSF117281">
    <property type="entry name" value="Kelch motif"/>
    <property type="match status" value="1"/>
</dbReference>
<feature type="compositionally biased region" description="Low complexity" evidence="1">
    <location>
        <begin position="560"/>
        <end position="569"/>
    </location>
</feature>
<organism evidence="3 4">
    <name type="scientific">Myriangium duriaei CBS 260.36</name>
    <dbReference type="NCBI Taxonomy" id="1168546"/>
    <lineage>
        <taxon>Eukaryota</taxon>
        <taxon>Fungi</taxon>
        <taxon>Dikarya</taxon>
        <taxon>Ascomycota</taxon>
        <taxon>Pezizomycotina</taxon>
        <taxon>Dothideomycetes</taxon>
        <taxon>Dothideomycetidae</taxon>
        <taxon>Myriangiales</taxon>
        <taxon>Myriangiaceae</taxon>
        <taxon>Myriangium</taxon>
    </lineage>
</organism>
<dbReference type="Gene3D" id="2.120.10.80">
    <property type="entry name" value="Kelch-type beta propeller"/>
    <property type="match status" value="2"/>
</dbReference>
<dbReference type="Proteomes" id="UP000799439">
    <property type="component" value="Unassembled WGS sequence"/>
</dbReference>
<feature type="region of interest" description="Disordered" evidence="1">
    <location>
        <begin position="517"/>
        <end position="593"/>
    </location>
</feature>
<dbReference type="InterPro" id="IPR015915">
    <property type="entry name" value="Kelch-typ_b-propeller"/>
</dbReference>
<dbReference type="PANTHER" id="PTHR46063:SF1">
    <property type="entry name" value="KELCH DOMAIN-CONTAINING PROTEIN 4"/>
    <property type="match status" value="1"/>
</dbReference>
<evidence type="ECO:0000313" key="3">
    <source>
        <dbReference type="EMBL" id="KAF2155144.1"/>
    </source>
</evidence>
<evidence type="ECO:0000313" key="4">
    <source>
        <dbReference type="Proteomes" id="UP000799439"/>
    </source>
</evidence>
<reference evidence="3" key="1">
    <citation type="journal article" date="2020" name="Stud. Mycol.">
        <title>101 Dothideomycetes genomes: a test case for predicting lifestyles and emergence of pathogens.</title>
        <authorList>
            <person name="Haridas S."/>
            <person name="Albert R."/>
            <person name="Binder M."/>
            <person name="Bloem J."/>
            <person name="Labutti K."/>
            <person name="Salamov A."/>
            <person name="Andreopoulos B."/>
            <person name="Baker S."/>
            <person name="Barry K."/>
            <person name="Bills G."/>
            <person name="Bluhm B."/>
            <person name="Cannon C."/>
            <person name="Castanera R."/>
            <person name="Culley D."/>
            <person name="Daum C."/>
            <person name="Ezra D."/>
            <person name="Gonzalez J."/>
            <person name="Henrissat B."/>
            <person name="Kuo A."/>
            <person name="Liang C."/>
            <person name="Lipzen A."/>
            <person name="Lutzoni F."/>
            <person name="Magnuson J."/>
            <person name="Mondo S."/>
            <person name="Nolan M."/>
            <person name="Ohm R."/>
            <person name="Pangilinan J."/>
            <person name="Park H.-J."/>
            <person name="Ramirez L."/>
            <person name="Alfaro M."/>
            <person name="Sun H."/>
            <person name="Tritt A."/>
            <person name="Yoshinaga Y."/>
            <person name="Zwiers L.-H."/>
            <person name="Turgeon B."/>
            <person name="Goodwin S."/>
            <person name="Spatafora J."/>
            <person name="Crous P."/>
            <person name="Grigoriev I."/>
        </authorList>
    </citation>
    <scope>NUCLEOTIDE SEQUENCE</scope>
    <source>
        <strain evidence="3">CBS 260.36</strain>
    </source>
</reference>
<proteinExistence type="predicted"/>
<feature type="region of interest" description="Disordered" evidence="1">
    <location>
        <begin position="394"/>
        <end position="415"/>
    </location>
</feature>
<feature type="region of interest" description="Disordered" evidence="1">
    <location>
        <begin position="1"/>
        <end position="47"/>
    </location>
</feature>
<sequence>MAKDKKAKAAQKKLRVAAKTEKKAAAKEKKSKSKSKNNDDSDSDEGADLDAILAQYAAAQEQFHKVTEVVQSSPPKPRSSATLIANPSDAREVLLFGGESLINGLASFSNELHVYRPHLDQWRLVTSPNSPLPRSGHAMCRGANTPSLYLFGGEFSSPRQGTFHHYNDFWQLDCAPDGREWTRLETKGPSPSARSGHRLVAHKRYILLFGGFQDTSASTRYLADLWVYDTQTFAWHEPKLSSAAAARPDARSSFSFLPHDAGAVLVGGYSRVKAAAKVGSGGKGGKASGGAGRVVMKPVVHTDSWLLRITEPPKDAPEKTPPTVRWERRKKPVNYPAPTRAGATMAHHRGRGISFGGVHDVEESEEGIDSEFFNQLWAYNVERNRFFPLGLRRPRANNASKRPAQERAKRGGRAKADEEELLRNLALIEGKDVTAATNGDAESDVSDDEAAVEKPVSYELPHPRFNAQLAVQGDTLFIYGGTFERGDREFTFDELWALDLGKMDGVKEMFRREIEDWAAAESDSESEDEDDEDEDEEGSDAEVDAEPATPAATRDEKPAEAVQQQQQQQEQDEDEEAEAPSTSANDGLPYPQPFESLRAFYARTTTDWQNIMIQKANMNASALAPDKSAKEIKKEAFEAAETRWWDVREEITVLEEERDAGGVGEVVMLGEREVGKRR</sequence>
<dbReference type="Pfam" id="PF13422">
    <property type="entry name" value="DUF4110"/>
    <property type="match status" value="1"/>
</dbReference>